<feature type="transmembrane region" description="Helical" evidence="6">
    <location>
        <begin position="348"/>
        <end position="367"/>
    </location>
</feature>
<organism evidence="8 9">
    <name type="scientific">Paenibacillus allorhizosphaerae</name>
    <dbReference type="NCBI Taxonomy" id="2849866"/>
    <lineage>
        <taxon>Bacteria</taxon>
        <taxon>Bacillati</taxon>
        <taxon>Bacillota</taxon>
        <taxon>Bacilli</taxon>
        <taxon>Bacillales</taxon>
        <taxon>Paenibacillaceae</taxon>
        <taxon>Paenibacillus</taxon>
    </lineage>
</organism>
<protein>
    <recommendedName>
        <fullName evidence="7">ABC-2 type transporter transmembrane domain-containing protein</fullName>
    </recommendedName>
</protein>
<dbReference type="InterPro" id="IPR013525">
    <property type="entry name" value="ABC2_TM"/>
</dbReference>
<name>A0ABM8VFT6_9BACL</name>
<feature type="transmembrane region" description="Helical" evidence="6">
    <location>
        <begin position="242"/>
        <end position="266"/>
    </location>
</feature>
<gene>
    <name evidence="8" type="primary">yhaP</name>
    <name evidence="8" type="ORF">PAECIP111802_02208</name>
</gene>
<feature type="transmembrane region" description="Helical" evidence="6">
    <location>
        <begin position="190"/>
        <end position="209"/>
    </location>
</feature>
<feature type="transmembrane region" description="Helical" evidence="6">
    <location>
        <begin position="322"/>
        <end position="341"/>
    </location>
</feature>
<keyword evidence="4 6" id="KW-1133">Transmembrane helix</keyword>
<sequence length="425" mass="46607">MNKLMTVIRFTFLSRVQTKSFVVTTLIFAVVLSVMINLPAMISKFSSSGEQTKIGFVGQETEVTRALAGYFDRQETGLLLVPLGDAGSKEANAKLGKEKLEAKEVKGYLEWSEDAAAGFPKATYYAKSSMDSSLTAKLRNGLQSVKAEIVVKDLGLTAEQRAKLNAPVSLQSVQVHEGTSGKTESQMKMAYVLVYALLFLLYMTVIGYGNMVATEITAEKSSRVMEVLITSVAPLKQMFGKIIGICLLGLVQITVFIVVSAANMLIPQNLDKIKGLNIDLSDMQFSLLGFFIVFYLLGYFIYATMFAAVGSLVSRTEEVGQAIMPVMFLIIGGFMIAIFGLQNPTAPFIVAMSYVPFFSPLIMFLRIGMSDPGWWEIAISIAVTTATMLALSWLAAKIYRVGVLMYGKRPSFKELRKAMKALKVN</sequence>
<dbReference type="Pfam" id="PF12698">
    <property type="entry name" value="ABC2_membrane_3"/>
    <property type="match status" value="1"/>
</dbReference>
<evidence type="ECO:0000259" key="7">
    <source>
        <dbReference type="Pfam" id="PF12698"/>
    </source>
</evidence>
<evidence type="ECO:0000256" key="6">
    <source>
        <dbReference type="SAM" id="Phobius"/>
    </source>
</evidence>
<dbReference type="RefSeq" id="WP_218098540.1">
    <property type="nucleotide sequence ID" value="NZ_CAJVCE010000005.1"/>
</dbReference>
<evidence type="ECO:0000256" key="3">
    <source>
        <dbReference type="ARBA" id="ARBA00022692"/>
    </source>
</evidence>
<keyword evidence="5 6" id="KW-0472">Membrane</keyword>
<dbReference type="EMBL" id="CAJVCE010000005">
    <property type="protein sequence ID" value="CAG7636029.1"/>
    <property type="molecule type" value="Genomic_DNA"/>
</dbReference>
<reference evidence="8 9" key="1">
    <citation type="submission" date="2021-06" db="EMBL/GenBank/DDBJ databases">
        <authorList>
            <person name="Criscuolo A."/>
        </authorList>
    </citation>
    <scope>NUCLEOTIDE SEQUENCE [LARGE SCALE GENOMIC DNA]</scope>
    <source>
        <strain evidence="9">CIP 111802</strain>
    </source>
</reference>
<dbReference type="PANTHER" id="PTHR30294:SF29">
    <property type="entry name" value="MULTIDRUG ABC TRANSPORTER PERMEASE YBHS-RELATED"/>
    <property type="match status" value="1"/>
</dbReference>
<evidence type="ECO:0000256" key="5">
    <source>
        <dbReference type="ARBA" id="ARBA00023136"/>
    </source>
</evidence>
<feature type="transmembrane region" description="Helical" evidence="6">
    <location>
        <begin position="20"/>
        <end position="38"/>
    </location>
</feature>
<comment type="caution">
    <text evidence="8">The sequence shown here is derived from an EMBL/GenBank/DDBJ whole genome shotgun (WGS) entry which is preliminary data.</text>
</comment>
<evidence type="ECO:0000313" key="8">
    <source>
        <dbReference type="EMBL" id="CAG7636029.1"/>
    </source>
</evidence>
<accession>A0ABM8VFT6</accession>
<feature type="domain" description="ABC-2 type transporter transmembrane" evidence="7">
    <location>
        <begin position="19"/>
        <end position="396"/>
    </location>
</feature>
<dbReference type="InterPro" id="IPR051449">
    <property type="entry name" value="ABC-2_transporter_component"/>
</dbReference>
<evidence type="ECO:0000256" key="1">
    <source>
        <dbReference type="ARBA" id="ARBA00004651"/>
    </source>
</evidence>
<evidence type="ECO:0000313" key="9">
    <source>
        <dbReference type="Proteomes" id="UP000730618"/>
    </source>
</evidence>
<feature type="transmembrane region" description="Helical" evidence="6">
    <location>
        <begin position="373"/>
        <end position="396"/>
    </location>
</feature>
<keyword evidence="9" id="KW-1185">Reference proteome</keyword>
<dbReference type="PANTHER" id="PTHR30294">
    <property type="entry name" value="MEMBRANE COMPONENT OF ABC TRANSPORTER YHHJ-RELATED"/>
    <property type="match status" value="1"/>
</dbReference>
<feature type="transmembrane region" description="Helical" evidence="6">
    <location>
        <begin position="287"/>
        <end position="310"/>
    </location>
</feature>
<keyword evidence="3 6" id="KW-0812">Transmembrane</keyword>
<comment type="subcellular location">
    <subcellularLocation>
        <location evidence="1">Cell membrane</location>
        <topology evidence="1">Multi-pass membrane protein</topology>
    </subcellularLocation>
</comment>
<evidence type="ECO:0000256" key="2">
    <source>
        <dbReference type="ARBA" id="ARBA00022475"/>
    </source>
</evidence>
<keyword evidence="2" id="KW-1003">Cell membrane</keyword>
<evidence type="ECO:0000256" key="4">
    <source>
        <dbReference type="ARBA" id="ARBA00022989"/>
    </source>
</evidence>
<proteinExistence type="predicted"/>
<dbReference type="Proteomes" id="UP000730618">
    <property type="component" value="Unassembled WGS sequence"/>
</dbReference>